<organism evidence="2 3">
    <name type="scientific">Folsomia candida</name>
    <name type="common">Springtail</name>
    <dbReference type="NCBI Taxonomy" id="158441"/>
    <lineage>
        <taxon>Eukaryota</taxon>
        <taxon>Metazoa</taxon>
        <taxon>Ecdysozoa</taxon>
        <taxon>Arthropoda</taxon>
        <taxon>Hexapoda</taxon>
        <taxon>Collembola</taxon>
        <taxon>Entomobryomorpha</taxon>
        <taxon>Isotomoidea</taxon>
        <taxon>Isotomidae</taxon>
        <taxon>Proisotominae</taxon>
        <taxon>Folsomia</taxon>
    </lineage>
</organism>
<accession>A0A226ELB7</accession>
<dbReference type="STRING" id="158441.A0A226ELB7"/>
<gene>
    <name evidence="2" type="ORF">Fcan01_07131</name>
</gene>
<dbReference type="OrthoDB" id="8250257at2759"/>
<feature type="chain" id="PRO_5012985602" evidence="1">
    <location>
        <begin position="27"/>
        <end position="237"/>
    </location>
</feature>
<proteinExistence type="predicted"/>
<dbReference type="Proteomes" id="UP000198287">
    <property type="component" value="Unassembled WGS sequence"/>
</dbReference>
<keyword evidence="3" id="KW-1185">Reference proteome</keyword>
<evidence type="ECO:0000256" key="1">
    <source>
        <dbReference type="SAM" id="SignalP"/>
    </source>
</evidence>
<dbReference type="InterPro" id="IPR007541">
    <property type="entry name" value="Uncharacterised_BSP"/>
</dbReference>
<comment type="caution">
    <text evidence="2">The sequence shown here is derived from an EMBL/GenBank/DDBJ whole genome shotgun (WGS) entry which is preliminary data.</text>
</comment>
<evidence type="ECO:0000313" key="2">
    <source>
        <dbReference type="EMBL" id="OXA57794.1"/>
    </source>
</evidence>
<protein>
    <submittedName>
        <fullName evidence="2">Uncharacterized protein</fullName>
    </submittedName>
</protein>
<sequence length="237" mass="27817">MNLSSGIKYSFLVVVVVLMQNKVVVSEEAIKVHLAEGRTDLEEFASKLEMTLNQWYPYIKGLLSSDSSTPNYSPPVTINVFFERMEDKSTIAMASSEGRIILGNIDYYQTHQHDVGSMIHELVHLIQEYPKNVCPTWLIEGIADYVRYYHFHRQDQHTDRVRGKLFLMPRKPSRRQSWRDGYATTAFFLDYVVANVREDFLYWINKSCRDGHYRESIWKKLTGHSIIKLWRKMIKNG</sequence>
<reference evidence="2 3" key="1">
    <citation type="submission" date="2015-12" db="EMBL/GenBank/DDBJ databases">
        <title>The genome of Folsomia candida.</title>
        <authorList>
            <person name="Faddeeva A."/>
            <person name="Derks M.F."/>
            <person name="Anvar Y."/>
            <person name="Smit S."/>
            <person name="Van Straalen N."/>
            <person name="Roelofs D."/>
        </authorList>
    </citation>
    <scope>NUCLEOTIDE SEQUENCE [LARGE SCALE GENOMIC DNA]</scope>
    <source>
        <strain evidence="2 3">VU population</strain>
        <tissue evidence="2">Whole body</tissue>
    </source>
</reference>
<name>A0A226ELB7_FOLCA</name>
<dbReference type="EMBL" id="LNIX01000003">
    <property type="protein sequence ID" value="OXA57794.1"/>
    <property type="molecule type" value="Genomic_DNA"/>
</dbReference>
<feature type="signal peptide" evidence="1">
    <location>
        <begin position="1"/>
        <end position="26"/>
    </location>
</feature>
<dbReference type="PANTHER" id="PTHR33321">
    <property type="match status" value="1"/>
</dbReference>
<dbReference type="AlphaFoldDB" id="A0A226ELB7"/>
<keyword evidence="1" id="KW-0732">Signal</keyword>
<dbReference type="Pfam" id="PF04450">
    <property type="entry name" value="BSP"/>
    <property type="match status" value="1"/>
</dbReference>
<evidence type="ECO:0000313" key="3">
    <source>
        <dbReference type="Proteomes" id="UP000198287"/>
    </source>
</evidence>
<dbReference type="PANTHER" id="PTHR33321:SF12">
    <property type="entry name" value="PLANT BASIC SECRETORY PROTEIN (BSP) FAMILY PROTEIN"/>
    <property type="match status" value="1"/>
</dbReference>